<feature type="domain" description="ABC transmembrane type-1" evidence="9">
    <location>
        <begin position="104"/>
        <end position="314"/>
    </location>
</feature>
<keyword evidence="5 7" id="KW-1133">Transmembrane helix</keyword>
<evidence type="ECO:0000256" key="5">
    <source>
        <dbReference type="ARBA" id="ARBA00022989"/>
    </source>
</evidence>
<evidence type="ECO:0000256" key="3">
    <source>
        <dbReference type="ARBA" id="ARBA00022475"/>
    </source>
</evidence>
<organism evidence="10 11">
    <name type="scientific">Phytoactinopolyspora halophila</name>
    <dbReference type="NCBI Taxonomy" id="1981511"/>
    <lineage>
        <taxon>Bacteria</taxon>
        <taxon>Bacillati</taxon>
        <taxon>Actinomycetota</taxon>
        <taxon>Actinomycetes</taxon>
        <taxon>Jiangellales</taxon>
        <taxon>Jiangellaceae</taxon>
        <taxon>Phytoactinopolyspora</taxon>
    </lineage>
</organism>
<feature type="transmembrane region" description="Helical" evidence="7">
    <location>
        <begin position="108"/>
        <end position="126"/>
    </location>
</feature>
<gene>
    <name evidence="10" type="ORF">DPM12_03120</name>
</gene>
<dbReference type="Gene3D" id="1.10.3720.10">
    <property type="entry name" value="MetI-like"/>
    <property type="match status" value="1"/>
</dbReference>
<dbReference type="CDD" id="cd06261">
    <property type="entry name" value="TM_PBP2"/>
    <property type="match status" value="1"/>
</dbReference>
<dbReference type="Proteomes" id="UP000250462">
    <property type="component" value="Unassembled WGS sequence"/>
</dbReference>
<dbReference type="InterPro" id="IPR051393">
    <property type="entry name" value="ABC_transporter_permease"/>
</dbReference>
<evidence type="ECO:0000256" key="8">
    <source>
        <dbReference type="SAM" id="MobiDB-lite"/>
    </source>
</evidence>
<evidence type="ECO:0000259" key="9">
    <source>
        <dbReference type="PROSITE" id="PS50928"/>
    </source>
</evidence>
<sequence length="327" mass="36312">MTSPTSSRVGERDNGRGLRGRLGRRASARPARSGRAIGPGRSRMAMITMTGPAGIALLALILFPVVYAIVLSTVEWTPAQGFGEFTGFSNLQRMVEDAQFWDSLRITLTLYVSLLVCQTCIGLYLGQLLDRQIRARQFVQAFLLLPSMIAPVAISLLWLLLYNPQFGLANYLLNLVGLSGLPWLGDPSTVLMSIAIVDIWQWSPFMGLLMFAGMRALPKEPFEAAIMDGASPRQTFFRVTLPLLKPIIFVAILIRSVDLLRFFDTIYVLTQGGPLDASLTLNIYAYRRGFQYFDMSYAATLMLTLLLLVIVIAGLITFLRRRYADAA</sequence>
<dbReference type="OrthoDB" id="9782326at2"/>
<dbReference type="InterPro" id="IPR000515">
    <property type="entry name" value="MetI-like"/>
</dbReference>
<feature type="transmembrane region" description="Helical" evidence="7">
    <location>
        <begin position="138"/>
        <end position="161"/>
    </location>
</feature>
<dbReference type="EMBL" id="QMIG01000002">
    <property type="protein sequence ID" value="RAW17858.1"/>
    <property type="molecule type" value="Genomic_DNA"/>
</dbReference>
<dbReference type="InterPro" id="IPR035906">
    <property type="entry name" value="MetI-like_sf"/>
</dbReference>
<keyword evidence="3" id="KW-1003">Cell membrane</keyword>
<evidence type="ECO:0000313" key="11">
    <source>
        <dbReference type="Proteomes" id="UP000250462"/>
    </source>
</evidence>
<comment type="similarity">
    <text evidence="7">Belongs to the binding-protein-dependent transport system permease family.</text>
</comment>
<proteinExistence type="inferred from homology"/>
<evidence type="ECO:0000256" key="4">
    <source>
        <dbReference type="ARBA" id="ARBA00022692"/>
    </source>
</evidence>
<evidence type="ECO:0000313" key="10">
    <source>
        <dbReference type="EMBL" id="RAW17858.1"/>
    </source>
</evidence>
<feature type="transmembrane region" description="Helical" evidence="7">
    <location>
        <begin position="45"/>
        <end position="70"/>
    </location>
</feature>
<keyword evidence="2 7" id="KW-0813">Transport</keyword>
<dbReference type="PANTHER" id="PTHR30193:SF45">
    <property type="entry name" value="ABC TRANSPORTER PERMEASE PROTEIN"/>
    <property type="match status" value="1"/>
</dbReference>
<feature type="compositionally biased region" description="Basic residues" evidence="8">
    <location>
        <begin position="18"/>
        <end position="27"/>
    </location>
</feature>
<evidence type="ECO:0000256" key="1">
    <source>
        <dbReference type="ARBA" id="ARBA00004651"/>
    </source>
</evidence>
<keyword evidence="11" id="KW-1185">Reference proteome</keyword>
<dbReference type="RefSeq" id="WP_112256817.1">
    <property type="nucleotide sequence ID" value="NZ_QMIG01000002.1"/>
</dbReference>
<feature type="transmembrane region" description="Helical" evidence="7">
    <location>
        <begin position="235"/>
        <end position="254"/>
    </location>
</feature>
<dbReference type="Pfam" id="PF00528">
    <property type="entry name" value="BPD_transp_1"/>
    <property type="match status" value="1"/>
</dbReference>
<evidence type="ECO:0000256" key="6">
    <source>
        <dbReference type="ARBA" id="ARBA00023136"/>
    </source>
</evidence>
<comment type="subcellular location">
    <subcellularLocation>
        <location evidence="1 7">Cell membrane</location>
        <topology evidence="1 7">Multi-pass membrane protein</topology>
    </subcellularLocation>
</comment>
<feature type="region of interest" description="Disordered" evidence="8">
    <location>
        <begin position="1"/>
        <end position="37"/>
    </location>
</feature>
<reference evidence="10 11" key="1">
    <citation type="submission" date="2018-06" db="EMBL/GenBank/DDBJ databases">
        <title>Phytoactinopolyspora halophila sp. nov., a novel halophilic actinomycete isolated from a saline soil in China.</title>
        <authorList>
            <person name="Tang S.-K."/>
        </authorList>
    </citation>
    <scope>NUCLEOTIDE SEQUENCE [LARGE SCALE GENOMIC DNA]</scope>
    <source>
        <strain evidence="10 11">YIM 96934</strain>
    </source>
</reference>
<accession>A0A329R465</accession>
<feature type="compositionally biased region" description="Low complexity" evidence="8">
    <location>
        <begin position="28"/>
        <end position="37"/>
    </location>
</feature>
<feature type="transmembrane region" description="Helical" evidence="7">
    <location>
        <begin position="190"/>
        <end position="214"/>
    </location>
</feature>
<dbReference type="SUPFAM" id="SSF161098">
    <property type="entry name" value="MetI-like"/>
    <property type="match status" value="1"/>
</dbReference>
<feature type="transmembrane region" description="Helical" evidence="7">
    <location>
        <begin position="297"/>
        <end position="319"/>
    </location>
</feature>
<name>A0A329R465_9ACTN</name>
<dbReference type="AlphaFoldDB" id="A0A329R465"/>
<keyword evidence="4 7" id="KW-0812">Transmembrane</keyword>
<protein>
    <submittedName>
        <fullName evidence="10">Sugar ABC transporter permease</fullName>
    </submittedName>
</protein>
<dbReference type="PANTHER" id="PTHR30193">
    <property type="entry name" value="ABC TRANSPORTER PERMEASE PROTEIN"/>
    <property type="match status" value="1"/>
</dbReference>
<evidence type="ECO:0000256" key="2">
    <source>
        <dbReference type="ARBA" id="ARBA00022448"/>
    </source>
</evidence>
<comment type="caution">
    <text evidence="10">The sequence shown here is derived from an EMBL/GenBank/DDBJ whole genome shotgun (WGS) entry which is preliminary data.</text>
</comment>
<dbReference type="GO" id="GO:0055085">
    <property type="term" value="P:transmembrane transport"/>
    <property type="evidence" value="ECO:0007669"/>
    <property type="project" value="InterPro"/>
</dbReference>
<keyword evidence="6 7" id="KW-0472">Membrane</keyword>
<dbReference type="PROSITE" id="PS50928">
    <property type="entry name" value="ABC_TM1"/>
    <property type="match status" value="1"/>
</dbReference>
<dbReference type="GO" id="GO:0005886">
    <property type="term" value="C:plasma membrane"/>
    <property type="evidence" value="ECO:0007669"/>
    <property type="project" value="UniProtKB-SubCell"/>
</dbReference>
<evidence type="ECO:0000256" key="7">
    <source>
        <dbReference type="RuleBase" id="RU363032"/>
    </source>
</evidence>